<gene>
    <name evidence="3" type="ORF">NCTC11048_02720</name>
</gene>
<keyword evidence="1" id="KW-0720">Serine protease</keyword>
<dbReference type="EMBL" id="UHDP01000003">
    <property type="protein sequence ID" value="SUM47635.1"/>
    <property type="molecule type" value="Genomic_DNA"/>
</dbReference>
<sequence>MKKSRFIGLLSLSCFLLMPIHAAYAKSELEAVPDPPPKPHQDIVPDTVKDPHSKLTAKYAIRPGLNCTAILISSTAALTARHCVQAKRGPSAGRIYPGANGEKTPFGYMNISSYALNPKYDVAVIKGTERDQDKFYKYYIGKFKTTVTGYSDQALLGFVNKEAYSYGYPKKGNIYYQYRSDGSITRYVDSFKFFYTNLPSYGGQSGSGVTLKSGQLVGIITDSTVDKHEAHALALTTEIAQWINNNAK</sequence>
<keyword evidence="4" id="KW-1185">Reference proteome</keyword>
<keyword evidence="1" id="KW-0645">Protease</keyword>
<keyword evidence="2" id="KW-0732">Signal</keyword>
<proteinExistence type="predicted"/>
<dbReference type="AlphaFoldDB" id="A0A380G997"/>
<dbReference type="Gene3D" id="2.40.10.10">
    <property type="entry name" value="Trypsin-like serine proteases"/>
    <property type="match status" value="2"/>
</dbReference>
<organism evidence="3 4">
    <name type="scientific">Staphylococcus intermedius NCTC 11048</name>
    <dbReference type="NCBI Taxonomy" id="1141106"/>
    <lineage>
        <taxon>Bacteria</taxon>
        <taxon>Bacillati</taxon>
        <taxon>Bacillota</taxon>
        <taxon>Bacilli</taxon>
        <taxon>Bacillales</taxon>
        <taxon>Staphylococcaceae</taxon>
        <taxon>Staphylococcus</taxon>
        <taxon>Staphylococcus intermedius group</taxon>
    </lineage>
</organism>
<reference evidence="3 4" key="1">
    <citation type="submission" date="2018-06" db="EMBL/GenBank/DDBJ databases">
        <authorList>
            <consortium name="Pathogen Informatics"/>
            <person name="Doyle S."/>
        </authorList>
    </citation>
    <scope>NUCLEOTIDE SEQUENCE [LARGE SCALE GENOMIC DNA]</scope>
    <source>
        <strain evidence="4">NCTC 11048</strain>
    </source>
</reference>
<evidence type="ECO:0000256" key="2">
    <source>
        <dbReference type="SAM" id="SignalP"/>
    </source>
</evidence>
<dbReference type="OrthoDB" id="9775889at2"/>
<evidence type="ECO:0000313" key="4">
    <source>
        <dbReference type="Proteomes" id="UP000255549"/>
    </source>
</evidence>
<feature type="signal peptide" evidence="2">
    <location>
        <begin position="1"/>
        <end position="25"/>
    </location>
</feature>
<dbReference type="RefSeq" id="WP_096559950.1">
    <property type="nucleotide sequence ID" value="NZ_PPQH01000009.1"/>
</dbReference>
<dbReference type="InterPro" id="IPR009003">
    <property type="entry name" value="Peptidase_S1_PA"/>
</dbReference>
<dbReference type="SUPFAM" id="SSF50494">
    <property type="entry name" value="Trypsin-like serine proteases"/>
    <property type="match status" value="1"/>
</dbReference>
<protein>
    <submittedName>
        <fullName evidence="3">Putative glutamyl-endopeptidase</fullName>
    </submittedName>
</protein>
<name>A0A380G997_STAIN</name>
<evidence type="ECO:0000313" key="3">
    <source>
        <dbReference type="EMBL" id="SUM47635.1"/>
    </source>
</evidence>
<dbReference type="GO" id="GO:0008236">
    <property type="term" value="F:serine-type peptidase activity"/>
    <property type="evidence" value="ECO:0007669"/>
    <property type="project" value="UniProtKB-KW"/>
</dbReference>
<keyword evidence="1" id="KW-0378">Hydrolase</keyword>
<dbReference type="Proteomes" id="UP000255549">
    <property type="component" value="Unassembled WGS sequence"/>
</dbReference>
<dbReference type="Pfam" id="PF13365">
    <property type="entry name" value="Trypsin_2"/>
    <property type="match status" value="1"/>
</dbReference>
<evidence type="ECO:0000256" key="1">
    <source>
        <dbReference type="ARBA" id="ARBA00022825"/>
    </source>
</evidence>
<feature type="chain" id="PRO_5016573982" evidence="2">
    <location>
        <begin position="26"/>
        <end position="248"/>
    </location>
</feature>
<accession>A0A380G997</accession>
<dbReference type="InterPro" id="IPR043504">
    <property type="entry name" value="Peptidase_S1_PA_chymotrypsin"/>
</dbReference>